<dbReference type="AlphaFoldDB" id="A0AAP1LGE2"/>
<dbReference type="EMBL" id="WWVX01000006">
    <property type="protein sequence ID" value="MZL69935.1"/>
    <property type="molecule type" value="Genomic_DNA"/>
</dbReference>
<evidence type="ECO:0000313" key="9">
    <source>
        <dbReference type="Proteomes" id="UP000184089"/>
    </source>
</evidence>
<reference evidence="9" key="2">
    <citation type="submission" date="2016-11" db="EMBL/GenBank/DDBJ databases">
        <authorList>
            <person name="Jaros S."/>
            <person name="Januszkiewicz K."/>
            <person name="Wedrychowicz H."/>
        </authorList>
    </citation>
    <scope>NUCLEOTIDE SEQUENCE [LARGE SCALE GENOMIC DNA]</scope>
    <source>
        <strain evidence="9">DSM 4029</strain>
    </source>
</reference>
<evidence type="ECO:0000313" key="7">
    <source>
        <dbReference type="EMBL" id="MZL69935.1"/>
    </source>
</evidence>
<keyword evidence="3 5" id="KW-1133">Transmembrane helix</keyword>
<reference evidence="7 10" key="3">
    <citation type="journal article" date="2019" name="Nat. Med.">
        <title>A library of human gut bacterial isolates paired with longitudinal multiomics data enables mechanistic microbiome research.</title>
        <authorList>
            <person name="Poyet M."/>
            <person name="Groussin M."/>
            <person name="Gibbons S.M."/>
            <person name="Avila-Pacheco J."/>
            <person name="Jiang X."/>
            <person name="Kearney S.M."/>
            <person name="Perrotta A.R."/>
            <person name="Berdy B."/>
            <person name="Zhao S."/>
            <person name="Lieberman T.D."/>
            <person name="Swanson P.K."/>
            <person name="Smith M."/>
            <person name="Roesemann S."/>
            <person name="Alexander J.E."/>
            <person name="Rich S.A."/>
            <person name="Livny J."/>
            <person name="Vlamakis H."/>
            <person name="Clish C."/>
            <person name="Bullock K."/>
            <person name="Deik A."/>
            <person name="Scott J."/>
            <person name="Pierce K.A."/>
            <person name="Xavier R.J."/>
            <person name="Alm E.J."/>
        </authorList>
    </citation>
    <scope>NUCLEOTIDE SEQUENCE [LARGE SCALE GENOMIC DNA]</scope>
    <source>
        <strain evidence="7 10">BIOML-A2</strain>
    </source>
</reference>
<reference evidence="8" key="1">
    <citation type="submission" date="2016-11" db="EMBL/GenBank/DDBJ databases">
        <authorList>
            <person name="Varghese N."/>
            <person name="Submissions S."/>
        </authorList>
    </citation>
    <scope>NUCLEOTIDE SEQUENCE</scope>
    <source>
        <strain evidence="8">DSM 4029</strain>
    </source>
</reference>
<evidence type="ECO:0000256" key="4">
    <source>
        <dbReference type="ARBA" id="ARBA00023136"/>
    </source>
</evidence>
<feature type="transmembrane region" description="Helical" evidence="5">
    <location>
        <begin position="15"/>
        <end position="34"/>
    </location>
</feature>
<dbReference type="Proteomes" id="UP000474718">
    <property type="component" value="Unassembled WGS sequence"/>
</dbReference>
<accession>A0AAP1LGE2</accession>
<dbReference type="InterPro" id="IPR019109">
    <property type="entry name" value="MamF_MmsF"/>
</dbReference>
<gene>
    <name evidence="7" type="ORF">GT747_09245</name>
    <name evidence="6" type="ORF">NE646_03005</name>
    <name evidence="8" type="ORF">SAMN05444424_1149</name>
</gene>
<evidence type="ECO:0000313" key="6">
    <source>
        <dbReference type="EMBL" id="MCQ4948640.1"/>
    </source>
</evidence>
<comment type="caution">
    <text evidence="8">The sequence shown here is derived from an EMBL/GenBank/DDBJ whole genome shotgun (WGS) entry which is preliminary data.</text>
</comment>
<comment type="subcellular location">
    <subcellularLocation>
        <location evidence="1">Membrane</location>
        <topology evidence="1">Multi-pass membrane protein</topology>
    </subcellularLocation>
</comment>
<dbReference type="EMBL" id="JANGAB010000001">
    <property type="protein sequence ID" value="MCQ4948640.1"/>
    <property type="molecule type" value="Genomic_DNA"/>
</dbReference>
<sequence>MNQQFSPADVNQTKSLAWMSYLGVLFFVPLLVYQQSPYTKFHVNQGLVLFIVEVGSGILQRVFHFIPLVRIFSGLALGIVGIFTLVLSIMGIIYAAQGQARELPLVGQIHIIK</sequence>
<keyword evidence="10" id="KW-1185">Reference proteome</keyword>
<dbReference type="Proteomes" id="UP000184089">
    <property type="component" value="Unassembled WGS sequence"/>
</dbReference>
<keyword evidence="2 5" id="KW-0812">Transmembrane</keyword>
<evidence type="ECO:0000256" key="3">
    <source>
        <dbReference type="ARBA" id="ARBA00022989"/>
    </source>
</evidence>
<evidence type="ECO:0000256" key="2">
    <source>
        <dbReference type="ARBA" id="ARBA00022692"/>
    </source>
</evidence>
<feature type="transmembrane region" description="Helical" evidence="5">
    <location>
        <begin position="72"/>
        <end position="96"/>
    </location>
</feature>
<proteinExistence type="predicted"/>
<protein>
    <submittedName>
        <fullName evidence="8">Uncharacterized membrane protein</fullName>
    </submittedName>
</protein>
<evidence type="ECO:0000256" key="1">
    <source>
        <dbReference type="ARBA" id="ARBA00004141"/>
    </source>
</evidence>
<evidence type="ECO:0000313" key="10">
    <source>
        <dbReference type="Proteomes" id="UP000474718"/>
    </source>
</evidence>
<evidence type="ECO:0000313" key="8">
    <source>
        <dbReference type="EMBL" id="SHG01403.1"/>
    </source>
</evidence>
<reference evidence="6" key="4">
    <citation type="submission" date="2022-06" db="EMBL/GenBank/DDBJ databases">
        <title>Isolation of gut microbiota from human fecal samples.</title>
        <authorList>
            <person name="Pamer E.G."/>
            <person name="Barat B."/>
            <person name="Waligurski E."/>
            <person name="Medina S."/>
            <person name="Paddock L."/>
            <person name="Mostad J."/>
        </authorList>
    </citation>
    <scope>NUCLEOTIDE SEQUENCE</scope>
    <source>
        <strain evidence="6">DFI.7.96</strain>
    </source>
</reference>
<keyword evidence="4 5" id="KW-0472">Membrane</keyword>
<organism evidence="8 9">
    <name type="scientific">Bittarella massiliensis</name>
    <name type="common">ex Durand et al. 2017</name>
    <dbReference type="NCBI Taxonomy" id="1720313"/>
    <lineage>
        <taxon>Bacteria</taxon>
        <taxon>Bacillati</taxon>
        <taxon>Bacillota</taxon>
        <taxon>Clostridia</taxon>
        <taxon>Eubacteriales</taxon>
        <taxon>Oscillospiraceae</taxon>
        <taxon>Bittarella (ex Durand et al. 2017)</taxon>
    </lineage>
</organism>
<dbReference type="Proteomes" id="UP001205063">
    <property type="component" value="Unassembled WGS sequence"/>
</dbReference>
<feature type="transmembrane region" description="Helical" evidence="5">
    <location>
        <begin position="46"/>
        <end position="66"/>
    </location>
</feature>
<dbReference type="RefSeq" id="WP_021659018.1">
    <property type="nucleotide sequence ID" value="NZ_FQVY01000002.1"/>
</dbReference>
<name>A0AAP1LGE2_9FIRM</name>
<dbReference type="Pfam" id="PF09685">
    <property type="entry name" value="MamF_MmsF"/>
    <property type="match status" value="1"/>
</dbReference>
<dbReference type="EMBL" id="FQVY01000002">
    <property type="protein sequence ID" value="SHG01403.1"/>
    <property type="molecule type" value="Genomic_DNA"/>
</dbReference>
<evidence type="ECO:0000256" key="5">
    <source>
        <dbReference type="SAM" id="Phobius"/>
    </source>
</evidence>